<accession>A0ABU7BMP4</accession>
<evidence type="ECO:0000256" key="1">
    <source>
        <dbReference type="SAM" id="MobiDB-lite"/>
    </source>
</evidence>
<sequence length="118" mass="13583">MWHKRSTHRIPQEKWTSSLTPPPTSNPDRTELYPLFTGICFNEFHKQHKEVFKIGAQSTLTSSLFKSPYGPGPALNKHLPNAAEPHHLLIYFLHNRTFKSFLCDTVWSPGKTWAPDGR</sequence>
<keyword evidence="3" id="KW-1185">Reference proteome</keyword>
<dbReference type="Proteomes" id="UP001345963">
    <property type="component" value="Unassembled WGS sequence"/>
</dbReference>
<proteinExistence type="predicted"/>
<gene>
    <name evidence="2" type="ORF">ATANTOWER_025723</name>
</gene>
<reference evidence="2 3" key="1">
    <citation type="submission" date="2021-07" db="EMBL/GenBank/DDBJ databases">
        <authorList>
            <person name="Palmer J.M."/>
        </authorList>
    </citation>
    <scope>NUCLEOTIDE SEQUENCE [LARGE SCALE GENOMIC DNA]</scope>
    <source>
        <strain evidence="2 3">AT_MEX2019</strain>
        <tissue evidence="2">Muscle</tissue>
    </source>
</reference>
<evidence type="ECO:0000313" key="2">
    <source>
        <dbReference type="EMBL" id="MED6251221.1"/>
    </source>
</evidence>
<evidence type="ECO:0000313" key="3">
    <source>
        <dbReference type="Proteomes" id="UP001345963"/>
    </source>
</evidence>
<feature type="region of interest" description="Disordered" evidence="1">
    <location>
        <begin position="1"/>
        <end position="28"/>
    </location>
</feature>
<dbReference type="EMBL" id="JAHUTI010059607">
    <property type="protein sequence ID" value="MED6251221.1"/>
    <property type="molecule type" value="Genomic_DNA"/>
</dbReference>
<protein>
    <submittedName>
        <fullName evidence="2">Uncharacterized protein</fullName>
    </submittedName>
</protein>
<comment type="caution">
    <text evidence="2">The sequence shown here is derived from an EMBL/GenBank/DDBJ whole genome shotgun (WGS) entry which is preliminary data.</text>
</comment>
<name>A0ABU7BMP4_9TELE</name>
<organism evidence="2 3">
    <name type="scientific">Ataeniobius toweri</name>
    <dbReference type="NCBI Taxonomy" id="208326"/>
    <lineage>
        <taxon>Eukaryota</taxon>
        <taxon>Metazoa</taxon>
        <taxon>Chordata</taxon>
        <taxon>Craniata</taxon>
        <taxon>Vertebrata</taxon>
        <taxon>Euteleostomi</taxon>
        <taxon>Actinopterygii</taxon>
        <taxon>Neopterygii</taxon>
        <taxon>Teleostei</taxon>
        <taxon>Neoteleostei</taxon>
        <taxon>Acanthomorphata</taxon>
        <taxon>Ovalentaria</taxon>
        <taxon>Atherinomorphae</taxon>
        <taxon>Cyprinodontiformes</taxon>
        <taxon>Goodeidae</taxon>
        <taxon>Ataeniobius</taxon>
    </lineage>
</organism>